<name>A0ABT2SYZ4_9FIRM</name>
<reference evidence="4 5" key="1">
    <citation type="journal article" date="2021" name="ISME Commun">
        <title>Automated analysis of genomic sequences facilitates high-throughput and comprehensive description of bacteria.</title>
        <authorList>
            <person name="Hitch T.C.A."/>
        </authorList>
    </citation>
    <scope>NUCLEOTIDE SEQUENCE [LARGE SCALE GENOMIC DNA]</scope>
    <source>
        <strain evidence="4 5">Sanger_18</strain>
    </source>
</reference>
<dbReference type="InterPro" id="IPR003736">
    <property type="entry name" value="PAAI_dom"/>
</dbReference>
<dbReference type="PANTHER" id="PTHR43240">
    <property type="entry name" value="1,4-DIHYDROXY-2-NAPHTHOYL-COA THIOESTERASE 1"/>
    <property type="match status" value="1"/>
</dbReference>
<accession>A0ABT2SYZ4</accession>
<comment type="similarity">
    <text evidence="1">Belongs to the thioesterase PaaI family.</text>
</comment>
<evidence type="ECO:0000313" key="4">
    <source>
        <dbReference type="EMBL" id="MCU6743213.1"/>
    </source>
</evidence>
<dbReference type="EMBL" id="JAOQKJ010000001">
    <property type="protein sequence ID" value="MCU6743213.1"/>
    <property type="molecule type" value="Genomic_DNA"/>
</dbReference>
<gene>
    <name evidence="4" type="ORF">OCV77_01605</name>
</gene>
<dbReference type="InterPro" id="IPR006683">
    <property type="entry name" value="Thioestr_dom"/>
</dbReference>
<protein>
    <submittedName>
        <fullName evidence="4">PaaI family thioesterase</fullName>
    </submittedName>
</protein>
<evidence type="ECO:0000259" key="3">
    <source>
        <dbReference type="Pfam" id="PF03061"/>
    </source>
</evidence>
<dbReference type="Gene3D" id="3.10.129.10">
    <property type="entry name" value="Hotdog Thioesterase"/>
    <property type="match status" value="1"/>
</dbReference>
<dbReference type="Proteomes" id="UP001652432">
    <property type="component" value="Unassembled WGS sequence"/>
</dbReference>
<dbReference type="InterPro" id="IPR029069">
    <property type="entry name" value="HotDog_dom_sf"/>
</dbReference>
<comment type="caution">
    <text evidence="4">The sequence shown here is derived from an EMBL/GenBank/DDBJ whole genome shotgun (WGS) entry which is preliminary data.</text>
</comment>
<sequence>MNELEQAMREVVQQNAYMQHLGIEVESLSADYVCTKMPYKEELTNPYGMFHGGCLYSLCDITAGLGACMGGYFATTVNGSLNFMLPADHLSYVVCQARRLRMGKHLAVYEVRILNDQEQLLDSGEFTFFLTDHRVIPQG</sequence>
<dbReference type="NCBIfam" id="TIGR00369">
    <property type="entry name" value="unchar_dom_1"/>
    <property type="match status" value="1"/>
</dbReference>
<proteinExistence type="inferred from homology"/>
<dbReference type="PANTHER" id="PTHR43240:SF5">
    <property type="entry name" value="1,4-DIHYDROXY-2-NAPHTHOYL-COA THIOESTERASE 1"/>
    <property type="match status" value="1"/>
</dbReference>
<evidence type="ECO:0000256" key="2">
    <source>
        <dbReference type="ARBA" id="ARBA00022801"/>
    </source>
</evidence>
<dbReference type="Pfam" id="PF03061">
    <property type="entry name" value="4HBT"/>
    <property type="match status" value="1"/>
</dbReference>
<dbReference type="SUPFAM" id="SSF54637">
    <property type="entry name" value="Thioesterase/thiol ester dehydrase-isomerase"/>
    <property type="match status" value="1"/>
</dbReference>
<organism evidence="4 5">
    <name type="scientific">Suilimivivens aceti</name>
    <dbReference type="NCBI Taxonomy" id="2981774"/>
    <lineage>
        <taxon>Bacteria</taxon>
        <taxon>Bacillati</taxon>
        <taxon>Bacillota</taxon>
        <taxon>Clostridia</taxon>
        <taxon>Lachnospirales</taxon>
        <taxon>Lachnospiraceae</taxon>
        <taxon>Suilimivivens</taxon>
    </lineage>
</organism>
<evidence type="ECO:0000256" key="1">
    <source>
        <dbReference type="ARBA" id="ARBA00008324"/>
    </source>
</evidence>
<feature type="domain" description="Thioesterase" evidence="3">
    <location>
        <begin position="47"/>
        <end position="120"/>
    </location>
</feature>
<dbReference type="RefSeq" id="WP_118797165.1">
    <property type="nucleotide sequence ID" value="NZ_JAOQKJ010000001.1"/>
</dbReference>
<dbReference type="CDD" id="cd03443">
    <property type="entry name" value="PaaI_thioesterase"/>
    <property type="match status" value="1"/>
</dbReference>
<keyword evidence="5" id="KW-1185">Reference proteome</keyword>
<keyword evidence="2" id="KW-0378">Hydrolase</keyword>
<evidence type="ECO:0000313" key="5">
    <source>
        <dbReference type="Proteomes" id="UP001652432"/>
    </source>
</evidence>